<dbReference type="InterPro" id="IPR000182">
    <property type="entry name" value="GNAT_dom"/>
</dbReference>
<sequence length="137" mass="15150">MVYTAARVAAVPFMPVSIHTSEEDHRHFAEVLADGDRETWVAEVDGTVVAFVVLTPTWVNDLFVHPDQQRAGLGSALLAVVKSLCPDGFGLWVFESNTPARAFYARHGLVEMERTDGADNEERAPDIRMEWRPVAAA</sequence>
<comment type="caution">
    <text evidence="4">The sequence shown here is derived from an EMBL/GenBank/DDBJ whole genome shotgun (WGS) entry which is preliminary data.</text>
</comment>
<evidence type="ECO:0000313" key="4">
    <source>
        <dbReference type="EMBL" id="MEX0427495.1"/>
    </source>
</evidence>
<feature type="domain" description="N-acetyltransferase" evidence="3">
    <location>
        <begin position="1"/>
        <end position="134"/>
    </location>
</feature>
<dbReference type="Gene3D" id="3.40.630.30">
    <property type="match status" value="1"/>
</dbReference>
<dbReference type="PANTHER" id="PTHR43877">
    <property type="entry name" value="AMINOALKYLPHOSPHONATE N-ACETYLTRANSFERASE-RELATED-RELATED"/>
    <property type="match status" value="1"/>
</dbReference>
<evidence type="ECO:0000256" key="2">
    <source>
        <dbReference type="ARBA" id="ARBA00023315"/>
    </source>
</evidence>
<proteinExistence type="predicted"/>
<reference evidence="4 5" key="1">
    <citation type="submission" date="2024-07" db="EMBL/GenBank/DDBJ databases">
        <authorList>
            <person name="Lee S."/>
            <person name="Kang M."/>
        </authorList>
    </citation>
    <scope>NUCLEOTIDE SEQUENCE [LARGE SCALE GENOMIC DNA]</scope>
    <source>
        <strain evidence="4 5">DS6</strain>
    </source>
</reference>
<dbReference type="InterPro" id="IPR016181">
    <property type="entry name" value="Acyl_CoA_acyltransferase"/>
</dbReference>
<keyword evidence="1" id="KW-0808">Transferase</keyword>
<evidence type="ECO:0000256" key="1">
    <source>
        <dbReference type="ARBA" id="ARBA00022679"/>
    </source>
</evidence>
<dbReference type="SUPFAM" id="SSF55729">
    <property type="entry name" value="Acyl-CoA N-acyltransferases (Nat)"/>
    <property type="match status" value="1"/>
</dbReference>
<organism evidence="4 5">
    <name type="scientific">Nocardioides eburneus</name>
    <dbReference type="NCBI Taxonomy" id="3231482"/>
    <lineage>
        <taxon>Bacteria</taxon>
        <taxon>Bacillati</taxon>
        <taxon>Actinomycetota</taxon>
        <taxon>Actinomycetes</taxon>
        <taxon>Propionibacteriales</taxon>
        <taxon>Nocardioidaceae</taxon>
        <taxon>Nocardioides</taxon>
    </lineage>
</organism>
<dbReference type="InterPro" id="IPR050832">
    <property type="entry name" value="Bact_Acetyltransf"/>
</dbReference>
<accession>A0ABV3SZP6</accession>
<keyword evidence="5" id="KW-1185">Reference proteome</keyword>
<evidence type="ECO:0000259" key="3">
    <source>
        <dbReference type="PROSITE" id="PS51186"/>
    </source>
</evidence>
<dbReference type="CDD" id="cd04301">
    <property type="entry name" value="NAT_SF"/>
    <property type="match status" value="1"/>
</dbReference>
<protein>
    <submittedName>
        <fullName evidence="4">N-acetyltransferase family protein</fullName>
    </submittedName>
</protein>
<dbReference type="RefSeq" id="WP_367992930.1">
    <property type="nucleotide sequence ID" value="NZ_JBFPJR010000010.1"/>
</dbReference>
<dbReference type="Proteomes" id="UP001556631">
    <property type="component" value="Unassembled WGS sequence"/>
</dbReference>
<dbReference type="Pfam" id="PF00583">
    <property type="entry name" value="Acetyltransf_1"/>
    <property type="match status" value="1"/>
</dbReference>
<dbReference type="EMBL" id="JBFPJR010000010">
    <property type="protein sequence ID" value="MEX0427495.1"/>
    <property type="molecule type" value="Genomic_DNA"/>
</dbReference>
<dbReference type="PROSITE" id="PS51186">
    <property type="entry name" value="GNAT"/>
    <property type="match status" value="1"/>
</dbReference>
<name>A0ABV3SZP6_9ACTN</name>
<keyword evidence="2" id="KW-0012">Acyltransferase</keyword>
<evidence type="ECO:0000313" key="5">
    <source>
        <dbReference type="Proteomes" id="UP001556631"/>
    </source>
</evidence>
<gene>
    <name evidence="4" type="ORF">AB3X52_07690</name>
</gene>